<gene>
    <name evidence="1" type="ORF">LR48_Vigan454s000900</name>
</gene>
<proteinExistence type="predicted"/>
<accession>A0A0L9TAS3</accession>
<dbReference type="AlphaFoldDB" id="A0A0L9TAS3"/>
<evidence type="ECO:0000313" key="1">
    <source>
        <dbReference type="EMBL" id="KOM27720.1"/>
    </source>
</evidence>
<dbReference type="Proteomes" id="UP000053144">
    <property type="component" value="Unassembled WGS sequence"/>
</dbReference>
<evidence type="ECO:0000313" key="2">
    <source>
        <dbReference type="Proteomes" id="UP000053144"/>
    </source>
</evidence>
<organism evidence="1 2">
    <name type="scientific">Phaseolus angularis</name>
    <name type="common">Azuki bean</name>
    <name type="synonym">Vigna angularis</name>
    <dbReference type="NCBI Taxonomy" id="3914"/>
    <lineage>
        <taxon>Eukaryota</taxon>
        <taxon>Viridiplantae</taxon>
        <taxon>Streptophyta</taxon>
        <taxon>Embryophyta</taxon>
        <taxon>Tracheophyta</taxon>
        <taxon>Spermatophyta</taxon>
        <taxon>Magnoliopsida</taxon>
        <taxon>eudicotyledons</taxon>
        <taxon>Gunneridae</taxon>
        <taxon>Pentapetalae</taxon>
        <taxon>rosids</taxon>
        <taxon>fabids</taxon>
        <taxon>Fabales</taxon>
        <taxon>Fabaceae</taxon>
        <taxon>Papilionoideae</taxon>
        <taxon>50 kb inversion clade</taxon>
        <taxon>NPAAA clade</taxon>
        <taxon>indigoferoid/millettioid clade</taxon>
        <taxon>Phaseoleae</taxon>
        <taxon>Vigna</taxon>
    </lineage>
</organism>
<name>A0A0L9TAS3_PHAAN</name>
<dbReference type="EMBL" id="KQ258392">
    <property type="protein sequence ID" value="KOM27720.1"/>
    <property type="molecule type" value="Genomic_DNA"/>
</dbReference>
<protein>
    <submittedName>
        <fullName evidence="1">Uncharacterized protein</fullName>
    </submittedName>
</protein>
<dbReference type="Gramene" id="KOM27720">
    <property type="protein sequence ID" value="KOM27720"/>
    <property type="gene ID" value="LR48_Vigan454s000900"/>
</dbReference>
<reference evidence="2" key="1">
    <citation type="journal article" date="2015" name="Proc. Natl. Acad. Sci. U.S.A.">
        <title>Genome sequencing of adzuki bean (Vigna angularis) provides insight into high starch and low fat accumulation and domestication.</title>
        <authorList>
            <person name="Yang K."/>
            <person name="Tian Z."/>
            <person name="Chen C."/>
            <person name="Luo L."/>
            <person name="Zhao B."/>
            <person name="Wang Z."/>
            <person name="Yu L."/>
            <person name="Li Y."/>
            <person name="Sun Y."/>
            <person name="Li W."/>
            <person name="Chen Y."/>
            <person name="Li Y."/>
            <person name="Zhang Y."/>
            <person name="Ai D."/>
            <person name="Zhao J."/>
            <person name="Shang C."/>
            <person name="Ma Y."/>
            <person name="Wu B."/>
            <person name="Wang M."/>
            <person name="Gao L."/>
            <person name="Sun D."/>
            <person name="Zhang P."/>
            <person name="Guo F."/>
            <person name="Wang W."/>
            <person name="Li Y."/>
            <person name="Wang J."/>
            <person name="Varshney R.K."/>
            <person name="Wang J."/>
            <person name="Ling H.Q."/>
            <person name="Wan P."/>
        </authorList>
    </citation>
    <scope>NUCLEOTIDE SEQUENCE</scope>
    <source>
        <strain evidence="2">cv. Jingnong 6</strain>
    </source>
</reference>
<sequence>MDHSSAYGNRLFPYNAQPQSFDLLCEPFIEHPLRQPPPYFQSICEQPPWLMQQQLPHLYWDQCAEPEQENFQAEQSWQPQFCDQQQGILASKLQGLTTQVAYVSRDSLSNHLYAKEEFIICKLDGNDPERVTGESRHQVFFKLNLPIDIDEVQPDFNVFDMFKVELIEHALNSVPIMPIHSHICDSALEIKHIDIPVTVHDPFTNINFYDRFNKAIAEELEQVYSELELPICLGEMQIKINDHVHVESQKLLPDILTVMPSNSELVDENFVVNHRNTPTDGCSDFNALNFDDLLGYSDFTFDSSVLFDDSLMCADYDVADDIPMADIDCNKYADTNSKDAVLTVQGRRVANGGKLTRPTPIPSNHQLQTLNGELRMLQQMTEKKDFNAAMEAMRTWAEHGENPISSFFSLLLNRTKTWCLSRLSEADRQGIVRRRSWCLQSRGSSMCSLPHRQSRPSSLDAIFLAHGLVVLQTLPNSVSKVPNLGRPYLAQASGGPLHDAYLGSLFKWRIFIS</sequence>